<keyword evidence="4" id="KW-1133">Transmembrane helix</keyword>
<comment type="similarity">
    <text evidence="2 6">Belongs to the peroxisomal membrane protein PXMP2/4 family.</text>
</comment>
<dbReference type="EMBL" id="HBGV01014217">
    <property type="protein sequence ID" value="CAD9505285.1"/>
    <property type="molecule type" value="Transcribed_RNA"/>
</dbReference>
<sequence>MNRHMKMKESYLLTLIIVISLAETIVSFQPNISTKIQHVPRAQYNTQIRVPFQHLNDSTTSTEKSNVICNLVEGADAAVSLSPASIIISNVLDFAVSNINIELQSLTSGALCGMGDILAQTKEYANKDENSKPKSSLIESVNLNRTGRLILKGLGSGLIWYQWYALADVLSEDFVSSVLHVSAENNVMVHATVRTISAILLEQFIACPIIFALWDLPLPSLLDGTDLKTIPGQVKGKLGTLLIENAKVWSFANLLLYNIPLEWRVAAMNIADVYWQSVYSGIAMKESSESLEALETLAEG</sequence>
<accession>A0A7S2I029</accession>
<dbReference type="GO" id="GO:0005737">
    <property type="term" value="C:cytoplasm"/>
    <property type="evidence" value="ECO:0007669"/>
    <property type="project" value="TreeGrafter"/>
</dbReference>
<evidence type="ECO:0000256" key="7">
    <source>
        <dbReference type="SAM" id="SignalP"/>
    </source>
</evidence>
<protein>
    <submittedName>
        <fullName evidence="8">Uncharacterized protein</fullName>
    </submittedName>
</protein>
<evidence type="ECO:0000256" key="5">
    <source>
        <dbReference type="ARBA" id="ARBA00023136"/>
    </source>
</evidence>
<dbReference type="InterPro" id="IPR007248">
    <property type="entry name" value="Mpv17_PMP22"/>
</dbReference>
<feature type="chain" id="PRO_5030632810" evidence="7">
    <location>
        <begin position="23"/>
        <end position="300"/>
    </location>
</feature>
<evidence type="ECO:0000256" key="2">
    <source>
        <dbReference type="ARBA" id="ARBA00006824"/>
    </source>
</evidence>
<keyword evidence="7" id="KW-0732">Signal</keyword>
<comment type="subcellular location">
    <subcellularLocation>
        <location evidence="1">Membrane</location>
        <topology evidence="1">Multi-pass membrane protein</topology>
    </subcellularLocation>
</comment>
<dbReference type="AlphaFoldDB" id="A0A7S2I029"/>
<proteinExistence type="inferred from homology"/>
<dbReference type="GO" id="GO:0016020">
    <property type="term" value="C:membrane"/>
    <property type="evidence" value="ECO:0007669"/>
    <property type="project" value="UniProtKB-SubCell"/>
</dbReference>
<evidence type="ECO:0000256" key="1">
    <source>
        <dbReference type="ARBA" id="ARBA00004141"/>
    </source>
</evidence>
<dbReference type="PANTHER" id="PTHR11266">
    <property type="entry name" value="PEROXISOMAL MEMBRANE PROTEIN 2, PXMP2 MPV17"/>
    <property type="match status" value="1"/>
</dbReference>
<keyword evidence="3" id="KW-0812">Transmembrane</keyword>
<evidence type="ECO:0000256" key="6">
    <source>
        <dbReference type="RuleBase" id="RU363053"/>
    </source>
</evidence>
<keyword evidence="5" id="KW-0472">Membrane</keyword>
<organism evidence="8">
    <name type="scientific">Helicotheca tamesis</name>
    <dbReference type="NCBI Taxonomy" id="374047"/>
    <lineage>
        <taxon>Eukaryota</taxon>
        <taxon>Sar</taxon>
        <taxon>Stramenopiles</taxon>
        <taxon>Ochrophyta</taxon>
        <taxon>Bacillariophyta</taxon>
        <taxon>Mediophyceae</taxon>
        <taxon>Lithodesmiophycidae</taxon>
        <taxon>Lithodesmiales</taxon>
        <taxon>Lithodesmiaceae</taxon>
        <taxon>Helicotheca</taxon>
    </lineage>
</organism>
<dbReference type="Pfam" id="PF04117">
    <property type="entry name" value="Mpv17_PMP22"/>
    <property type="match status" value="1"/>
</dbReference>
<evidence type="ECO:0000313" key="8">
    <source>
        <dbReference type="EMBL" id="CAD9505285.1"/>
    </source>
</evidence>
<gene>
    <name evidence="8" type="ORF">HTAM1171_LOCUS8722</name>
</gene>
<reference evidence="8" key="1">
    <citation type="submission" date="2021-01" db="EMBL/GenBank/DDBJ databases">
        <authorList>
            <person name="Corre E."/>
            <person name="Pelletier E."/>
            <person name="Niang G."/>
            <person name="Scheremetjew M."/>
            <person name="Finn R."/>
            <person name="Kale V."/>
            <person name="Holt S."/>
            <person name="Cochrane G."/>
            <person name="Meng A."/>
            <person name="Brown T."/>
            <person name="Cohen L."/>
        </authorList>
    </citation>
    <scope>NUCLEOTIDE SEQUENCE</scope>
    <source>
        <strain evidence="8">CCMP826</strain>
    </source>
</reference>
<name>A0A7S2I029_9STRA</name>
<dbReference type="PANTHER" id="PTHR11266:SF121">
    <property type="entry name" value="OS09G0315000 PROTEIN"/>
    <property type="match status" value="1"/>
</dbReference>
<evidence type="ECO:0000256" key="3">
    <source>
        <dbReference type="ARBA" id="ARBA00022692"/>
    </source>
</evidence>
<feature type="signal peptide" evidence="7">
    <location>
        <begin position="1"/>
        <end position="22"/>
    </location>
</feature>
<evidence type="ECO:0000256" key="4">
    <source>
        <dbReference type="ARBA" id="ARBA00022989"/>
    </source>
</evidence>